<organism evidence="6 7">
    <name type="scientific">Candidozyma auris</name>
    <name type="common">Yeast</name>
    <name type="synonym">Candida auris</name>
    <dbReference type="NCBI Taxonomy" id="498019"/>
    <lineage>
        <taxon>Eukaryota</taxon>
        <taxon>Fungi</taxon>
        <taxon>Dikarya</taxon>
        <taxon>Ascomycota</taxon>
        <taxon>Saccharomycotina</taxon>
        <taxon>Pichiomycetes</taxon>
        <taxon>Metschnikowiaceae</taxon>
        <taxon>Candidozyma</taxon>
    </lineage>
</organism>
<dbReference type="PANTHER" id="PTHR12400">
    <property type="entry name" value="INOSITOL POLYPHOSPHATE KINASE"/>
    <property type="match status" value="1"/>
</dbReference>
<dbReference type="GO" id="GO:0046854">
    <property type="term" value="P:phosphatidylinositol phosphate biosynthetic process"/>
    <property type="evidence" value="ECO:0007669"/>
    <property type="project" value="TreeGrafter"/>
</dbReference>
<dbReference type="VEuPathDB" id="FungiDB:CJI96_0001625"/>
<protein>
    <recommendedName>
        <fullName evidence="4">Kinase</fullName>
        <ecNumber evidence="4">2.7.-.-</ecNumber>
    </recommendedName>
</protein>
<feature type="compositionally biased region" description="Polar residues" evidence="5">
    <location>
        <begin position="72"/>
        <end position="97"/>
    </location>
</feature>
<evidence type="ECO:0000256" key="2">
    <source>
        <dbReference type="ARBA" id="ARBA00022679"/>
    </source>
</evidence>
<feature type="compositionally biased region" description="Basic and acidic residues" evidence="5">
    <location>
        <begin position="330"/>
        <end position="347"/>
    </location>
</feature>
<name>A0A0L0NWF5_CANAR</name>
<dbReference type="InterPro" id="IPR038286">
    <property type="entry name" value="IPK_sf"/>
</dbReference>
<sequence length="763" mass="85937">MDHMNSHFPLCELVKDRPVEQRVDDNDSDSDGDTAPVAGRKAARSLMLFRGDAHTNNLEALIDDHHKKDATGSANDSESTPQSFSTASQGNTSSAKDNSALCLRDSPNLEPISSATYIPHHPVKLREGSSIHSSLHSPDTNLQHLMADVEFDRDSDGDITRIKKRTPERLLRRRSTKVNFVGVPSDSERSKQSGLETGLEALDLEARKAHDQSSFGFNEDAEGDATTTASLHSTEAYPLTVELRPFRNKVGGHTAIFRFSKRAVCKALMNRENVWYEAVEKRHPELLKFLPKYIGVLNVRYSSIVLEDPNSPQLHTVNEATDGGKLNTGDYRDDSTKLHLQRSDNRHLSQNGEKSIRRNRLSEDGPPPEVSLDDNLHIIPDLLRKHYSSSAPSISEDISCSIEGHLEVFPSTPPDKIGHEASIGSTSVNQDLQAQIIQEVFVPPGSKSDDIFEMDHDDIGFNTVPAQPNPLTHDNNFSNTDGDVDHGEHVKHIMRKHTRFERFILLEDLTADMQKPCALDLKMGTRQYGLEATDAKEASQRKKCASTTSRQLGVRVCGLQVWDKSKQRYFMRDKYFGRKLRSGEPFAKTLAKFLYDGLTAYSIICKIPHIIEQLEALIEIFGKLVGYRMYGLSVLLMYDGAADSDKTEVRTNIIDFAQSVLGDERAIHSYRKPPQHPHKPDMGYLRGLNLIKRYLKIVFKIITGEVYDTVSEHIDEFLIVNRERFTRPYDWVEEFVDPLESTDYGDPFNVSYNDDNDDAEVSD</sequence>
<dbReference type="SUPFAM" id="SSF56104">
    <property type="entry name" value="SAICAR synthase-like"/>
    <property type="match status" value="1"/>
</dbReference>
<dbReference type="VEuPathDB" id="FungiDB:B9J08_003090"/>
<keyword evidence="2 4" id="KW-0808">Transferase</keyword>
<evidence type="ECO:0000256" key="3">
    <source>
        <dbReference type="ARBA" id="ARBA00022777"/>
    </source>
</evidence>
<feature type="region of interest" description="Disordered" evidence="5">
    <location>
        <begin position="1"/>
        <end position="38"/>
    </location>
</feature>
<dbReference type="EC" id="2.7.-.-" evidence="4"/>
<dbReference type="InterPro" id="IPR005522">
    <property type="entry name" value="IPK"/>
</dbReference>
<comment type="caution">
    <text evidence="6">The sequence shown here is derived from an EMBL/GenBank/DDBJ whole genome shotgun (WGS) entry which is preliminary data.</text>
</comment>
<evidence type="ECO:0000256" key="4">
    <source>
        <dbReference type="RuleBase" id="RU363090"/>
    </source>
</evidence>
<dbReference type="VEuPathDB" id="FungiDB:CJJ07_004404"/>
<feature type="region of interest" description="Disordered" evidence="5">
    <location>
        <begin position="68"/>
        <end position="106"/>
    </location>
</feature>
<dbReference type="VEuPathDB" id="FungiDB:CJJ09_001016"/>
<dbReference type="GO" id="GO:0005634">
    <property type="term" value="C:nucleus"/>
    <property type="evidence" value="ECO:0007669"/>
    <property type="project" value="TreeGrafter"/>
</dbReference>
<dbReference type="AlphaFoldDB" id="A0A0L0NWF5"/>
<dbReference type="GO" id="GO:0032958">
    <property type="term" value="P:inositol phosphate biosynthetic process"/>
    <property type="evidence" value="ECO:0007669"/>
    <property type="project" value="InterPro"/>
</dbReference>
<proteinExistence type="inferred from homology"/>
<feature type="region of interest" description="Disordered" evidence="5">
    <location>
        <begin position="315"/>
        <end position="372"/>
    </location>
</feature>
<dbReference type="GO" id="GO:0005737">
    <property type="term" value="C:cytoplasm"/>
    <property type="evidence" value="ECO:0007669"/>
    <property type="project" value="TreeGrafter"/>
</dbReference>
<comment type="similarity">
    <text evidence="1 4">Belongs to the inositol phosphokinase (IPK) family.</text>
</comment>
<dbReference type="VEuPathDB" id="FungiDB:QG37_05238"/>
<evidence type="ECO:0000256" key="5">
    <source>
        <dbReference type="SAM" id="MobiDB-lite"/>
    </source>
</evidence>
<dbReference type="GO" id="GO:0008440">
    <property type="term" value="F:inositol-1,4,5-trisphosphate 3-kinase activity"/>
    <property type="evidence" value="ECO:0007669"/>
    <property type="project" value="TreeGrafter"/>
</dbReference>
<dbReference type="Pfam" id="PF03770">
    <property type="entry name" value="IPK"/>
    <property type="match status" value="1"/>
</dbReference>
<dbReference type="Gene3D" id="3.30.470.160">
    <property type="entry name" value="Inositol polyphosphate kinase"/>
    <property type="match status" value="1"/>
</dbReference>
<dbReference type="GO" id="GO:0000824">
    <property type="term" value="F:inositol-1,4,5,6-tetrakisphosphate 3-kinase activity"/>
    <property type="evidence" value="ECO:0007669"/>
    <property type="project" value="TreeGrafter"/>
</dbReference>
<keyword evidence="3 4" id="KW-0418">Kinase</keyword>
<evidence type="ECO:0000313" key="6">
    <source>
        <dbReference type="EMBL" id="KND98005.1"/>
    </source>
</evidence>
<dbReference type="PANTHER" id="PTHR12400:SF21">
    <property type="entry name" value="KINASE"/>
    <property type="match status" value="1"/>
</dbReference>
<dbReference type="EMBL" id="LGST01000037">
    <property type="protein sequence ID" value="KND98005.1"/>
    <property type="molecule type" value="Genomic_DNA"/>
</dbReference>
<reference evidence="7" key="1">
    <citation type="journal article" date="2015" name="BMC Genomics">
        <title>Draft genome of a commonly misdiagnosed multidrug resistant pathogen Candida auris.</title>
        <authorList>
            <person name="Chatterjee S."/>
            <person name="Alampalli S.V."/>
            <person name="Nageshan R.K."/>
            <person name="Chettiar S.T."/>
            <person name="Joshi S."/>
            <person name="Tatu U.S."/>
        </authorList>
    </citation>
    <scope>NUCLEOTIDE SEQUENCE [LARGE SCALE GENOMIC DNA]</scope>
    <source>
        <strain evidence="7">6684</strain>
    </source>
</reference>
<evidence type="ECO:0000313" key="7">
    <source>
        <dbReference type="Proteomes" id="UP000037122"/>
    </source>
</evidence>
<gene>
    <name evidence="6" type="ORF">QG37_05238</name>
</gene>
<dbReference type="VEuPathDB" id="FungiDB:CJI97_003163"/>
<evidence type="ECO:0000256" key="1">
    <source>
        <dbReference type="ARBA" id="ARBA00007374"/>
    </source>
</evidence>
<feature type="compositionally biased region" description="Basic and acidic residues" evidence="5">
    <location>
        <begin position="354"/>
        <end position="363"/>
    </location>
</feature>
<dbReference type="Proteomes" id="UP000037122">
    <property type="component" value="Unassembled WGS sequence"/>
</dbReference>
<feature type="compositionally biased region" description="Basic and acidic residues" evidence="5">
    <location>
        <begin position="13"/>
        <end position="25"/>
    </location>
</feature>
<accession>A0A0L0NWF5</accession>